<accession>A0A0C2NG27</accession>
<proteinExistence type="predicted"/>
<accession>A0A0C2N931</accession>
<dbReference type="GO" id="GO:0043138">
    <property type="term" value="F:3'-5' DNA helicase activity"/>
    <property type="evidence" value="ECO:0007669"/>
    <property type="project" value="TreeGrafter"/>
</dbReference>
<dbReference type="PANTHER" id="PTHR11070">
    <property type="entry name" value="UVRD / RECB / PCRA DNA HELICASE FAMILY MEMBER"/>
    <property type="match status" value="1"/>
</dbReference>
<dbReference type="STRING" id="1461322.OJ16_15070"/>
<sequence>MTKKLFIACAGAGKTTQIVEESIALTEAGTKVLIITYTRSNQNELLKKFEELGGRHNELFVVKGWYSFILEDVIRPYQQCIFSKRIDGIYLNSNNPHMREGRNILGRGEKVGALYNPKHYLTSKNQAHTEFIAKLACRIIKTSKVDISERIGAIYGRIYLDETQDFAGWDFDLIKLLTKSKELEIHALGDFRQTIYHTSSKPKKPASSAEKRVEYVKMGFEIEEMNNCRRSVASVCAFADTVHAGEGYTATVSKVETPKNVSHTGIHYVAPKNIDLYIKQHNPLILRHSANSGKMLDKYDNLMTFGESKGKTTEHVLIHPTEPFIKFLKGHAKPFGASATATSQNKLYVAITRARYSVAFIVEEDHFKGMLWQPTN</sequence>
<reference evidence="2 3" key="1">
    <citation type="submission" date="2014-11" db="EMBL/GenBank/DDBJ databases">
        <title>Draft Genome Sequence of Vibrio piscirenalis strains CECT 8603T and CECT 8604, two marine Gammaproteobacterium isolated from cultured gilthead sea bream (Sparus aurata).</title>
        <authorList>
            <person name="Arahal D.R."/>
            <person name="Rodrigo-Torres L."/>
            <person name="Lucena T."/>
            <person name="Pujalte M.J."/>
        </authorList>
    </citation>
    <scope>NUCLEOTIDE SEQUENCE [LARGE SCALE GENOMIC DNA]</scope>
    <source>
        <strain evidence="2 3">DCR 1-4-2</strain>
    </source>
</reference>
<dbReference type="RefSeq" id="WP_040992069.1">
    <property type="nucleotide sequence ID" value="NZ_JTKH01000024.1"/>
</dbReference>
<dbReference type="OrthoDB" id="5107704at2"/>
<dbReference type="EMBL" id="JTKH01000024">
    <property type="protein sequence ID" value="KII76136.1"/>
    <property type="molecule type" value="Genomic_DNA"/>
</dbReference>
<dbReference type="SUPFAM" id="SSF52540">
    <property type="entry name" value="P-loop containing nucleoside triphosphate hydrolases"/>
    <property type="match status" value="1"/>
</dbReference>
<protein>
    <recommendedName>
        <fullName evidence="1">DNA 3'-5' helicase II</fullName>
    </recommendedName>
</protein>
<evidence type="ECO:0000313" key="3">
    <source>
        <dbReference type="Proteomes" id="UP000031672"/>
    </source>
</evidence>
<dbReference type="Proteomes" id="UP000031672">
    <property type="component" value="Unassembled WGS sequence"/>
</dbReference>
<dbReference type="GO" id="GO:0000725">
    <property type="term" value="P:recombinational repair"/>
    <property type="evidence" value="ECO:0007669"/>
    <property type="project" value="TreeGrafter"/>
</dbReference>
<comment type="caution">
    <text evidence="2">The sequence shown here is derived from an EMBL/GenBank/DDBJ whole genome shotgun (WGS) entry which is preliminary data.</text>
</comment>
<dbReference type="GO" id="GO:0003677">
    <property type="term" value="F:DNA binding"/>
    <property type="evidence" value="ECO:0007669"/>
    <property type="project" value="InterPro"/>
</dbReference>
<keyword evidence="3" id="KW-1185">Reference proteome</keyword>
<name>A0A0C2N931_9VIBR</name>
<dbReference type="InterPro" id="IPR027417">
    <property type="entry name" value="P-loop_NTPase"/>
</dbReference>
<dbReference type="InterPro" id="IPR000212">
    <property type="entry name" value="DNA_helicase_UvrD/REP"/>
</dbReference>
<evidence type="ECO:0000313" key="2">
    <source>
        <dbReference type="EMBL" id="KII76136.1"/>
    </source>
</evidence>
<dbReference type="PANTHER" id="PTHR11070:SF2">
    <property type="entry name" value="ATP-DEPENDENT DNA HELICASE SRS2"/>
    <property type="match status" value="1"/>
</dbReference>
<organism evidence="2 3">
    <name type="scientific">Vibrio renipiscarius</name>
    <dbReference type="NCBI Taxonomy" id="1461322"/>
    <lineage>
        <taxon>Bacteria</taxon>
        <taxon>Pseudomonadati</taxon>
        <taxon>Pseudomonadota</taxon>
        <taxon>Gammaproteobacteria</taxon>
        <taxon>Vibrionales</taxon>
        <taxon>Vibrionaceae</taxon>
        <taxon>Vibrio</taxon>
    </lineage>
</organism>
<dbReference type="Gene3D" id="3.40.50.300">
    <property type="entry name" value="P-loop containing nucleotide triphosphate hydrolases"/>
    <property type="match status" value="2"/>
</dbReference>
<evidence type="ECO:0000256" key="1">
    <source>
        <dbReference type="ARBA" id="ARBA00034923"/>
    </source>
</evidence>
<dbReference type="AlphaFoldDB" id="A0A0C2N931"/>
<dbReference type="GO" id="GO:0005524">
    <property type="term" value="F:ATP binding"/>
    <property type="evidence" value="ECO:0007669"/>
    <property type="project" value="InterPro"/>
</dbReference>
<gene>
    <name evidence="2" type="ORF">OJ16_15070</name>
</gene>